<evidence type="ECO:0000313" key="2">
    <source>
        <dbReference type="Proteomes" id="UP000183190"/>
    </source>
</evidence>
<reference evidence="1 2" key="1">
    <citation type="submission" date="2016-10" db="EMBL/GenBank/DDBJ databases">
        <authorList>
            <person name="de Groot N.N."/>
        </authorList>
    </citation>
    <scope>NUCLEOTIDE SEQUENCE [LARGE SCALE GENOMIC DNA]</scope>
    <source>
        <strain evidence="1 2">YAD2003</strain>
    </source>
</reference>
<dbReference type="AlphaFoldDB" id="A0A1H6IV60"/>
<protein>
    <submittedName>
        <fullName evidence="1">Uncharacterized protein</fullName>
    </submittedName>
</protein>
<gene>
    <name evidence="1" type="ORF">SAMN02910265_01031</name>
</gene>
<organism evidence="1 2">
    <name type="scientific">Ruminococcus flavefaciens</name>
    <dbReference type="NCBI Taxonomy" id="1265"/>
    <lineage>
        <taxon>Bacteria</taxon>
        <taxon>Bacillati</taxon>
        <taxon>Bacillota</taxon>
        <taxon>Clostridia</taxon>
        <taxon>Eubacteriales</taxon>
        <taxon>Oscillospiraceae</taxon>
        <taxon>Ruminococcus</taxon>
    </lineage>
</organism>
<evidence type="ECO:0000313" key="1">
    <source>
        <dbReference type="EMBL" id="SEH50336.1"/>
    </source>
</evidence>
<dbReference type="EMBL" id="FNWV01000003">
    <property type="protein sequence ID" value="SEH50336.1"/>
    <property type="molecule type" value="Genomic_DNA"/>
</dbReference>
<dbReference type="Proteomes" id="UP000183190">
    <property type="component" value="Unassembled WGS sequence"/>
</dbReference>
<name>A0A1H6IV60_RUMFL</name>
<sequence length="50" mass="5412">MKSGNFGIALILFAIFLTLNSSGMELFTFIIAITGLGCSIAENIMQKKKN</sequence>
<proteinExistence type="predicted"/>
<accession>A0A1H6IV60</accession>
<dbReference type="RefSeq" id="WP_175460890.1">
    <property type="nucleotide sequence ID" value="NZ_FNWV01000003.1"/>
</dbReference>